<feature type="domain" description="TonB C-terminal" evidence="2">
    <location>
        <begin position="176"/>
        <end position="239"/>
    </location>
</feature>
<accession>A0A7W6C2W4</accession>
<dbReference type="SUPFAM" id="SSF74653">
    <property type="entry name" value="TolA/TonB C-terminal domain"/>
    <property type="match status" value="1"/>
</dbReference>
<evidence type="ECO:0000313" key="4">
    <source>
        <dbReference type="Proteomes" id="UP000561459"/>
    </source>
</evidence>
<gene>
    <name evidence="3" type="ORF">GGR39_001100</name>
</gene>
<dbReference type="Proteomes" id="UP000561459">
    <property type="component" value="Unassembled WGS sequence"/>
</dbReference>
<protein>
    <submittedName>
        <fullName evidence="3">Protein TonB</fullName>
    </submittedName>
</protein>
<sequence length="265" mass="27895">MYAPSPRQRATSALASLVVVGSGGLALVFGLSTAAPISKAVQETLIALNVAPEPLPAPPPRPEITPQPEPTQADKPESARLRDEASPENLRNKATAVFAPVVTPLRIPPPIIAAPRPMTGDAGNTGASDRVGPGQGAGGFGDGFGGGGNGDGGNGDSDAITRPIQIRGKLYWSDLPRELRDSHRGGELELHYLVGIDGRVRNCRVIKSSGVPSLDARTCQLITERFRFKPSLDARGRPVVGGIIENHGWDPSPEDTISDDDDRDR</sequence>
<feature type="compositionally biased region" description="Gly residues" evidence="1">
    <location>
        <begin position="133"/>
        <end position="155"/>
    </location>
</feature>
<feature type="region of interest" description="Disordered" evidence="1">
    <location>
        <begin position="118"/>
        <end position="160"/>
    </location>
</feature>
<keyword evidence="4" id="KW-1185">Reference proteome</keyword>
<organism evidence="3 4">
    <name type="scientific">Novosphingobium fluoreni</name>
    <dbReference type="NCBI Taxonomy" id="1391222"/>
    <lineage>
        <taxon>Bacteria</taxon>
        <taxon>Pseudomonadati</taxon>
        <taxon>Pseudomonadota</taxon>
        <taxon>Alphaproteobacteria</taxon>
        <taxon>Sphingomonadales</taxon>
        <taxon>Sphingomonadaceae</taxon>
        <taxon>Novosphingobium</taxon>
    </lineage>
</organism>
<dbReference type="InterPro" id="IPR037682">
    <property type="entry name" value="TonB_C"/>
</dbReference>
<evidence type="ECO:0000259" key="2">
    <source>
        <dbReference type="Pfam" id="PF03544"/>
    </source>
</evidence>
<dbReference type="AlphaFoldDB" id="A0A7W6C2W4"/>
<dbReference type="Gene3D" id="3.30.1150.10">
    <property type="match status" value="1"/>
</dbReference>
<reference evidence="3 4" key="1">
    <citation type="submission" date="2020-08" db="EMBL/GenBank/DDBJ databases">
        <title>Genomic Encyclopedia of Type Strains, Phase IV (KMG-IV): sequencing the most valuable type-strain genomes for metagenomic binning, comparative biology and taxonomic classification.</title>
        <authorList>
            <person name="Goeker M."/>
        </authorList>
    </citation>
    <scope>NUCLEOTIDE SEQUENCE [LARGE SCALE GENOMIC DNA]</scope>
    <source>
        <strain evidence="3 4">DSM 27568</strain>
    </source>
</reference>
<feature type="compositionally biased region" description="Acidic residues" evidence="1">
    <location>
        <begin position="252"/>
        <end position="265"/>
    </location>
</feature>
<evidence type="ECO:0000313" key="3">
    <source>
        <dbReference type="EMBL" id="MBB3939460.1"/>
    </source>
</evidence>
<proteinExistence type="predicted"/>
<name>A0A7W6C2W4_9SPHN</name>
<dbReference type="EMBL" id="JACIDY010000002">
    <property type="protein sequence ID" value="MBB3939460.1"/>
    <property type="molecule type" value="Genomic_DNA"/>
</dbReference>
<feature type="compositionally biased region" description="Basic and acidic residues" evidence="1">
    <location>
        <begin position="72"/>
        <end position="85"/>
    </location>
</feature>
<dbReference type="GO" id="GO:0055085">
    <property type="term" value="P:transmembrane transport"/>
    <property type="evidence" value="ECO:0007669"/>
    <property type="project" value="InterPro"/>
</dbReference>
<dbReference type="Pfam" id="PF03544">
    <property type="entry name" value="TonB_C"/>
    <property type="match status" value="1"/>
</dbReference>
<feature type="region of interest" description="Disordered" evidence="1">
    <location>
        <begin position="52"/>
        <end position="92"/>
    </location>
</feature>
<feature type="region of interest" description="Disordered" evidence="1">
    <location>
        <begin position="243"/>
        <end position="265"/>
    </location>
</feature>
<feature type="compositionally biased region" description="Pro residues" evidence="1">
    <location>
        <begin position="53"/>
        <end position="69"/>
    </location>
</feature>
<evidence type="ECO:0000256" key="1">
    <source>
        <dbReference type="SAM" id="MobiDB-lite"/>
    </source>
</evidence>
<comment type="caution">
    <text evidence="3">The sequence shown here is derived from an EMBL/GenBank/DDBJ whole genome shotgun (WGS) entry which is preliminary data.</text>
</comment>